<dbReference type="SMART" id="SM00342">
    <property type="entry name" value="HTH_ARAC"/>
    <property type="match status" value="1"/>
</dbReference>
<dbReference type="Pfam" id="PF02311">
    <property type="entry name" value="AraC_binding"/>
    <property type="match status" value="1"/>
</dbReference>
<protein>
    <submittedName>
        <fullName evidence="5">AraC family transcriptional regulator</fullName>
    </submittedName>
</protein>
<evidence type="ECO:0000256" key="3">
    <source>
        <dbReference type="ARBA" id="ARBA00023163"/>
    </source>
</evidence>
<dbReference type="InterPro" id="IPR009057">
    <property type="entry name" value="Homeodomain-like_sf"/>
</dbReference>
<keyword evidence="6" id="KW-1185">Reference proteome</keyword>
<evidence type="ECO:0000259" key="4">
    <source>
        <dbReference type="PROSITE" id="PS01124"/>
    </source>
</evidence>
<dbReference type="InterPro" id="IPR014710">
    <property type="entry name" value="RmlC-like_jellyroll"/>
</dbReference>
<dbReference type="Gene3D" id="1.10.10.60">
    <property type="entry name" value="Homeodomain-like"/>
    <property type="match status" value="2"/>
</dbReference>
<keyword evidence="2" id="KW-0238">DNA-binding</keyword>
<proteinExistence type="predicted"/>
<dbReference type="SUPFAM" id="SSF46689">
    <property type="entry name" value="Homeodomain-like"/>
    <property type="match status" value="2"/>
</dbReference>
<dbReference type="PANTHER" id="PTHR43280:SF28">
    <property type="entry name" value="HTH-TYPE TRANSCRIPTIONAL ACTIVATOR RHAS"/>
    <property type="match status" value="1"/>
</dbReference>
<dbReference type="InterPro" id="IPR003313">
    <property type="entry name" value="AraC-bd"/>
</dbReference>
<dbReference type="InterPro" id="IPR020449">
    <property type="entry name" value="Tscrpt_reg_AraC-type_HTH"/>
</dbReference>
<dbReference type="Gene3D" id="2.60.120.10">
    <property type="entry name" value="Jelly Rolls"/>
    <property type="match status" value="1"/>
</dbReference>
<dbReference type="InterPro" id="IPR018060">
    <property type="entry name" value="HTH_AraC"/>
</dbReference>
<keyword evidence="3" id="KW-0804">Transcription</keyword>
<evidence type="ECO:0000313" key="5">
    <source>
        <dbReference type="EMBL" id="GIN58748.1"/>
    </source>
</evidence>
<sequence length="307" mass="36306">MEVMKIVQKTLLYKVSPFNTRGEKMEEWLRLNYRMKSVGEQDFAFHSHAQYEVYFFHRGDCKYLIHHSIYELQPGDIIIMDGLTAHRANPSKFEMYERSVVHFSPDWMIPVLEELRMPELLSPFKEMSNCLLRGQDEGERELILQSIKAMDQLANKDSTFMMKPEIEVELKILLLTILMQIYKLSKRENQQLAMPKSEKVVHVENIAHFIQDHFKNSISLEDISSELNLSKFYLSRIFKEVTGTTVMDYVMTCRLNQVKFDLEMYPDRTLMEVATESGFESQAHFSRFFKQRVGLTPSEYRKQKLKL</sequence>
<accession>A0ABQ4KLB7</accession>
<reference evidence="5 6" key="1">
    <citation type="submission" date="2021-03" db="EMBL/GenBank/DDBJ databases">
        <title>Antimicrobial resistance genes in bacteria isolated from Japanese honey, and their potential for conferring macrolide and lincosamide resistance in the American foulbrood pathogen Paenibacillus larvae.</title>
        <authorList>
            <person name="Okamoto M."/>
            <person name="Kumagai M."/>
            <person name="Kanamori H."/>
            <person name="Takamatsu D."/>
        </authorList>
    </citation>
    <scope>NUCLEOTIDE SEQUENCE [LARGE SCALE GENOMIC DNA]</scope>
    <source>
        <strain evidence="5 6">J8TS2</strain>
    </source>
</reference>
<dbReference type="PANTHER" id="PTHR43280">
    <property type="entry name" value="ARAC-FAMILY TRANSCRIPTIONAL REGULATOR"/>
    <property type="match status" value="1"/>
</dbReference>
<evidence type="ECO:0000256" key="1">
    <source>
        <dbReference type="ARBA" id="ARBA00023015"/>
    </source>
</evidence>
<comment type="caution">
    <text evidence="5">The sequence shown here is derived from an EMBL/GenBank/DDBJ whole genome shotgun (WGS) entry which is preliminary data.</text>
</comment>
<evidence type="ECO:0000313" key="6">
    <source>
        <dbReference type="Proteomes" id="UP000679950"/>
    </source>
</evidence>
<dbReference type="PROSITE" id="PS01124">
    <property type="entry name" value="HTH_ARAC_FAMILY_2"/>
    <property type="match status" value="1"/>
</dbReference>
<organism evidence="5 6">
    <name type="scientific">Lederbergia ruris</name>
    <dbReference type="NCBI Taxonomy" id="217495"/>
    <lineage>
        <taxon>Bacteria</taxon>
        <taxon>Bacillati</taxon>
        <taxon>Bacillota</taxon>
        <taxon>Bacilli</taxon>
        <taxon>Bacillales</taxon>
        <taxon>Bacillaceae</taxon>
        <taxon>Lederbergia</taxon>
    </lineage>
</organism>
<dbReference type="PROSITE" id="PS00041">
    <property type="entry name" value="HTH_ARAC_FAMILY_1"/>
    <property type="match status" value="1"/>
</dbReference>
<gene>
    <name evidence="5" type="ORF">J8TS2_30670</name>
</gene>
<dbReference type="InterPro" id="IPR037923">
    <property type="entry name" value="HTH-like"/>
</dbReference>
<dbReference type="SUPFAM" id="SSF51215">
    <property type="entry name" value="Regulatory protein AraC"/>
    <property type="match status" value="1"/>
</dbReference>
<feature type="domain" description="HTH araC/xylS-type" evidence="4">
    <location>
        <begin position="204"/>
        <end position="303"/>
    </location>
</feature>
<dbReference type="Proteomes" id="UP000679950">
    <property type="component" value="Unassembled WGS sequence"/>
</dbReference>
<dbReference type="PRINTS" id="PR00032">
    <property type="entry name" value="HTHARAC"/>
</dbReference>
<dbReference type="EMBL" id="BORB01000029">
    <property type="protein sequence ID" value="GIN58748.1"/>
    <property type="molecule type" value="Genomic_DNA"/>
</dbReference>
<evidence type="ECO:0000256" key="2">
    <source>
        <dbReference type="ARBA" id="ARBA00023125"/>
    </source>
</evidence>
<dbReference type="InterPro" id="IPR018062">
    <property type="entry name" value="HTH_AraC-typ_CS"/>
</dbReference>
<name>A0ABQ4KLB7_9BACI</name>
<keyword evidence="1" id="KW-0805">Transcription regulation</keyword>
<dbReference type="Pfam" id="PF12833">
    <property type="entry name" value="HTH_18"/>
    <property type="match status" value="1"/>
</dbReference>